<keyword evidence="1" id="KW-1133">Transmembrane helix</keyword>
<keyword evidence="1" id="KW-0812">Transmembrane</keyword>
<comment type="caution">
    <text evidence="2">The sequence shown here is derived from an EMBL/GenBank/DDBJ whole genome shotgun (WGS) entry which is preliminary data.</text>
</comment>
<dbReference type="Proteomes" id="UP000823775">
    <property type="component" value="Unassembled WGS sequence"/>
</dbReference>
<organism evidence="2 3">
    <name type="scientific">Datura stramonium</name>
    <name type="common">Jimsonweed</name>
    <name type="synonym">Common thornapple</name>
    <dbReference type="NCBI Taxonomy" id="4076"/>
    <lineage>
        <taxon>Eukaryota</taxon>
        <taxon>Viridiplantae</taxon>
        <taxon>Streptophyta</taxon>
        <taxon>Embryophyta</taxon>
        <taxon>Tracheophyta</taxon>
        <taxon>Spermatophyta</taxon>
        <taxon>Magnoliopsida</taxon>
        <taxon>eudicotyledons</taxon>
        <taxon>Gunneridae</taxon>
        <taxon>Pentapetalae</taxon>
        <taxon>asterids</taxon>
        <taxon>lamiids</taxon>
        <taxon>Solanales</taxon>
        <taxon>Solanaceae</taxon>
        <taxon>Solanoideae</taxon>
        <taxon>Datureae</taxon>
        <taxon>Datura</taxon>
    </lineage>
</organism>
<keyword evidence="3" id="KW-1185">Reference proteome</keyword>
<evidence type="ECO:0000313" key="2">
    <source>
        <dbReference type="EMBL" id="MCD7451647.1"/>
    </source>
</evidence>
<proteinExistence type="predicted"/>
<dbReference type="EMBL" id="JACEIK010000176">
    <property type="protein sequence ID" value="MCD7451647.1"/>
    <property type="molecule type" value="Genomic_DNA"/>
</dbReference>
<gene>
    <name evidence="2" type="ORF">HAX54_012909</name>
</gene>
<sequence length="88" mass="9537">MASKNTSKNIFMDPNDKLHIPNFVITMFAAVASSQGSSVLLWLPVGTISSCLTYRCYQLYIQQASSSLPLSSVSPSVLLQRANLTLIG</sequence>
<protein>
    <submittedName>
        <fullName evidence="2">Uncharacterized protein</fullName>
    </submittedName>
</protein>
<name>A0ABS8RXS9_DATST</name>
<feature type="non-terminal residue" evidence="2">
    <location>
        <position position="88"/>
    </location>
</feature>
<accession>A0ABS8RXS9</accession>
<evidence type="ECO:0000313" key="3">
    <source>
        <dbReference type="Proteomes" id="UP000823775"/>
    </source>
</evidence>
<reference evidence="2 3" key="1">
    <citation type="journal article" date="2021" name="BMC Genomics">
        <title>Datura genome reveals duplications of psychoactive alkaloid biosynthetic genes and high mutation rate following tissue culture.</title>
        <authorList>
            <person name="Rajewski A."/>
            <person name="Carter-House D."/>
            <person name="Stajich J."/>
            <person name="Litt A."/>
        </authorList>
    </citation>
    <scope>NUCLEOTIDE SEQUENCE [LARGE SCALE GENOMIC DNA]</scope>
    <source>
        <strain evidence="2">AR-01</strain>
    </source>
</reference>
<keyword evidence="1" id="KW-0472">Membrane</keyword>
<feature type="transmembrane region" description="Helical" evidence="1">
    <location>
        <begin position="20"/>
        <end position="43"/>
    </location>
</feature>
<evidence type="ECO:0000256" key="1">
    <source>
        <dbReference type="SAM" id="Phobius"/>
    </source>
</evidence>